<sequence>KTCPKRKSQSSRSCNVEDDDSSALLVDIRHMELARKTANDIE</sequence>
<organism evidence="1 2">
    <name type="scientific">Racocetra fulgida</name>
    <dbReference type="NCBI Taxonomy" id="60492"/>
    <lineage>
        <taxon>Eukaryota</taxon>
        <taxon>Fungi</taxon>
        <taxon>Fungi incertae sedis</taxon>
        <taxon>Mucoromycota</taxon>
        <taxon>Glomeromycotina</taxon>
        <taxon>Glomeromycetes</taxon>
        <taxon>Diversisporales</taxon>
        <taxon>Gigasporaceae</taxon>
        <taxon>Racocetra</taxon>
    </lineage>
</organism>
<gene>
    <name evidence="1" type="ORF">RFULGI_LOCUS18281</name>
</gene>
<dbReference type="EMBL" id="CAJVPZ010078734">
    <property type="protein sequence ID" value="CAG8806443.1"/>
    <property type="molecule type" value="Genomic_DNA"/>
</dbReference>
<feature type="non-terminal residue" evidence="1">
    <location>
        <position position="42"/>
    </location>
</feature>
<protein>
    <submittedName>
        <fullName evidence="1">12512_t:CDS:1</fullName>
    </submittedName>
</protein>
<accession>A0A9N9K1H0</accession>
<dbReference type="OrthoDB" id="10584316at2759"/>
<name>A0A9N9K1H0_9GLOM</name>
<reference evidence="1" key="1">
    <citation type="submission" date="2021-06" db="EMBL/GenBank/DDBJ databases">
        <authorList>
            <person name="Kallberg Y."/>
            <person name="Tangrot J."/>
            <person name="Rosling A."/>
        </authorList>
    </citation>
    <scope>NUCLEOTIDE SEQUENCE</scope>
    <source>
        <strain evidence="1">IN212</strain>
    </source>
</reference>
<comment type="caution">
    <text evidence="1">The sequence shown here is derived from an EMBL/GenBank/DDBJ whole genome shotgun (WGS) entry which is preliminary data.</text>
</comment>
<feature type="non-terminal residue" evidence="1">
    <location>
        <position position="1"/>
    </location>
</feature>
<dbReference type="AlphaFoldDB" id="A0A9N9K1H0"/>
<dbReference type="Proteomes" id="UP000789396">
    <property type="component" value="Unassembled WGS sequence"/>
</dbReference>
<evidence type="ECO:0000313" key="1">
    <source>
        <dbReference type="EMBL" id="CAG8806443.1"/>
    </source>
</evidence>
<keyword evidence="2" id="KW-1185">Reference proteome</keyword>
<evidence type="ECO:0000313" key="2">
    <source>
        <dbReference type="Proteomes" id="UP000789396"/>
    </source>
</evidence>
<proteinExistence type="predicted"/>